<proteinExistence type="inferred from homology"/>
<evidence type="ECO:0000313" key="8">
    <source>
        <dbReference type="Proteomes" id="UP000230233"/>
    </source>
</evidence>
<dbReference type="Proteomes" id="UP000230233">
    <property type="component" value="Chromosome IV"/>
</dbReference>
<comment type="caution">
    <text evidence="7">The sequence shown here is derived from an EMBL/GenBank/DDBJ whole genome shotgun (WGS) entry which is preliminary data.</text>
</comment>
<evidence type="ECO:0000256" key="3">
    <source>
        <dbReference type="ARBA" id="ARBA00022676"/>
    </source>
</evidence>
<dbReference type="InterPro" id="IPR008166">
    <property type="entry name" value="Glyco_transf_92"/>
</dbReference>
<comment type="similarity">
    <text evidence="2 6">Belongs to the glycosyltransferase 92 family.</text>
</comment>
<dbReference type="EMBL" id="PDUG01000004">
    <property type="protein sequence ID" value="PIC31188.1"/>
    <property type="molecule type" value="Genomic_DNA"/>
</dbReference>
<accession>A0A2G5TV93</accession>
<evidence type="ECO:0000313" key="7">
    <source>
        <dbReference type="EMBL" id="PIC31188.1"/>
    </source>
</evidence>
<sequence>MVDLLQSIQDPGIGEILIQVMSIVKDKDYPANYKNSKELENELIFKKYNQSLTPTWKGKKAIVRSDKIGIMSVHYAIAKYPGIKTLLANSTLAVLRHLRSTKHRINGSAWHLTPNENGTLPIFRDVPLPPTFSKTLREAIIKRVQFVYETIPVNCSTIPSQLADMINHPDPCSKPWPNF</sequence>
<dbReference type="OrthoDB" id="5841543at2759"/>
<keyword evidence="4 6" id="KW-0808">Transferase</keyword>
<evidence type="ECO:0000256" key="2">
    <source>
        <dbReference type="ARBA" id="ARBA00007647"/>
    </source>
</evidence>
<evidence type="ECO:0000256" key="1">
    <source>
        <dbReference type="ARBA" id="ARBA00004167"/>
    </source>
</evidence>
<evidence type="ECO:0000256" key="6">
    <source>
        <dbReference type="RuleBase" id="RU366017"/>
    </source>
</evidence>
<keyword evidence="8" id="KW-1185">Reference proteome</keyword>
<dbReference type="EC" id="2.4.1.-" evidence="6"/>
<evidence type="ECO:0000256" key="4">
    <source>
        <dbReference type="ARBA" id="ARBA00022679"/>
    </source>
</evidence>
<name>A0A2G5TV93_9PELO</name>
<dbReference type="AlphaFoldDB" id="A0A2G5TV93"/>
<comment type="subcellular location">
    <subcellularLocation>
        <location evidence="1">Membrane</location>
        <topology evidence="1">Single-pass membrane protein</topology>
    </subcellularLocation>
</comment>
<gene>
    <name evidence="7" type="primary">Cnig_chr_IV.g11962</name>
    <name evidence="7" type="ORF">B9Z55_011962</name>
</gene>
<keyword evidence="3 6" id="KW-0328">Glycosyltransferase</keyword>
<dbReference type="Pfam" id="PF01697">
    <property type="entry name" value="Glyco_transf_92"/>
    <property type="match status" value="1"/>
</dbReference>
<reference evidence="8" key="1">
    <citation type="submission" date="2017-10" db="EMBL/GenBank/DDBJ databases">
        <title>Rapid genome shrinkage in a self-fertile nematode reveals novel sperm competition proteins.</title>
        <authorList>
            <person name="Yin D."/>
            <person name="Schwarz E.M."/>
            <person name="Thomas C.G."/>
            <person name="Felde R.L."/>
            <person name="Korf I.F."/>
            <person name="Cutter A.D."/>
            <person name="Schartner C.M."/>
            <person name="Ralston E.J."/>
            <person name="Meyer B.J."/>
            <person name="Haag E.S."/>
        </authorList>
    </citation>
    <scope>NUCLEOTIDE SEQUENCE [LARGE SCALE GENOMIC DNA]</scope>
    <source>
        <strain evidence="8">JU1422</strain>
    </source>
</reference>
<dbReference type="GO" id="GO:0016757">
    <property type="term" value="F:glycosyltransferase activity"/>
    <property type="evidence" value="ECO:0007669"/>
    <property type="project" value="UniProtKB-UniRule"/>
</dbReference>
<dbReference type="GO" id="GO:0016020">
    <property type="term" value="C:membrane"/>
    <property type="evidence" value="ECO:0007669"/>
    <property type="project" value="UniProtKB-SubCell"/>
</dbReference>
<protein>
    <recommendedName>
        <fullName evidence="6">Glycosyltransferase family 92 protein</fullName>
        <ecNumber evidence="6">2.4.1.-</ecNumber>
    </recommendedName>
</protein>
<evidence type="ECO:0000256" key="5">
    <source>
        <dbReference type="ARBA" id="ARBA00023136"/>
    </source>
</evidence>
<keyword evidence="5" id="KW-0472">Membrane</keyword>
<organism evidence="7 8">
    <name type="scientific">Caenorhabditis nigoni</name>
    <dbReference type="NCBI Taxonomy" id="1611254"/>
    <lineage>
        <taxon>Eukaryota</taxon>
        <taxon>Metazoa</taxon>
        <taxon>Ecdysozoa</taxon>
        <taxon>Nematoda</taxon>
        <taxon>Chromadorea</taxon>
        <taxon>Rhabditida</taxon>
        <taxon>Rhabditina</taxon>
        <taxon>Rhabditomorpha</taxon>
        <taxon>Rhabditoidea</taxon>
        <taxon>Rhabditidae</taxon>
        <taxon>Peloderinae</taxon>
        <taxon>Caenorhabditis</taxon>
    </lineage>
</organism>